<dbReference type="PANTHER" id="PTHR35094">
    <property type="entry name" value="LEUCINE-RICH REPEAT EXTENSIN-LIKE PROTEIN 2"/>
    <property type="match status" value="1"/>
</dbReference>
<dbReference type="Proteomes" id="UP000694240">
    <property type="component" value="Chromosome 7"/>
</dbReference>
<feature type="compositionally biased region" description="Pro residues" evidence="1">
    <location>
        <begin position="95"/>
        <end position="121"/>
    </location>
</feature>
<name>A0A8T2BM73_9BRAS</name>
<feature type="region of interest" description="Disordered" evidence="1">
    <location>
        <begin position="1"/>
        <end position="20"/>
    </location>
</feature>
<dbReference type="PANTHER" id="PTHR35094:SF8">
    <property type="entry name" value="GENOME ASSEMBLY, CHROMOSOME: A07"/>
    <property type="match status" value="1"/>
</dbReference>
<gene>
    <name evidence="3" type="ORF">ISN45_Aa02g019020</name>
</gene>
<reference evidence="3 4" key="1">
    <citation type="submission" date="2020-12" db="EMBL/GenBank/DDBJ databases">
        <title>Concerted genomic and epigenomic changes stabilize Arabidopsis allopolyploids.</title>
        <authorList>
            <person name="Chen Z."/>
        </authorList>
    </citation>
    <scope>NUCLEOTIDE SEQUENCE [LARGE SCALE GENOMIC DNA]</scope>
    <source>
        <strain evidence="3">Allo738</strain>
        <tissue evidence="3">Leaf</tissue>
    </source>
</reference>
<accession>A0A8T2BM73</accession>
<feature type="compositionally biased region" description="Polar residues" evidence="1">
    <location>
        <begin position="10"/>
        <end position="20"/>
    </location>
</feature>
<organism evidence="3 4">
    <name type="scientific">Arabidopsis thaliana x Arabidopsis arenosa</name>
    <dbReference type="NCBI Taxonomy" id="1240361"/>
    <lineage>
        <taxon>Eukaryota</taxon>
        <taxon>Viridiplantae</taxon>
        <taxon>Streptophyta</taxon>
        <taxon>Embryophyta</taxon>
        <taxon>Tracheophyta</taxon>
        <taxon>Spermatophyta</taxon>
        <taxon>Magnoliopsida</taxon>
        <taxon>eudicotyledons</taxon>
        <taxon>Gunneridae</taxon>
        <taxon>Pentapetalae</taxon>
        <taxon>rosids</taxon>
        <taxon>malvids</taxon>
        <taxon>Brassicales</taxon>
        <taxon>Brassicaceae</taxon>
        <taxon>Camelineae</taxon>
        <taxon>Arabidopsis</taxon>
    </lineage>
</organism>
<keyword evidence="2" id="KW-1133">Transmembrane helix</keyword>
<feature type="transmembrane region" description="Helical" evidence="2">
    <location>
        <begin position="158"/>
        <end position="176"/>
    </location>
</feature>
<proteinExistence type="predicted"/>
<sequence>MHPLTKPPHQISNSFSPLTRESSQTSLYSILRDQKKHITTLTMPEKTRRTKALVATILTAMTFLAFPMIINASDSSTNRKLEEDPIKCTPCLQNIPPPPPSPPPPSPACPPPPLPPSPPKKSYCPPPPSTYIYMTGPPGELYPIDQQFGAAAAKRFTVVKILGLIAFGVMSFLMIMN</sequence>
<keyword evidence="2" id="KW-0472">Membrane</keyword>
<protein>
    <submittedName>
        <fullName evidence="3">Uncharacterized protein</fullName>
    </submittedName>
</protein>
<evidence type="ECO:0000313" key="4">
    <source>
        <dbReference type="Proteomes" id="UP000694240"/>
    </source>
</evidence>
<feature type="transmembrane region" description="Helical" evidence="2">
    <location>
        <begin position="52"/>
        <end position="70"/>
    </location>
</feature>
<dbReference type="AlphaFoldDB" id="A0A8T2BM73"/>
<evidence type="ECO:0000256" key="2">
    <source>
        <dbReference type="SAM" id="Phobius"/>
    </source>
</evidence>
<keyword evidence="4" id="KW-1185">Reference proteome</keyword>
<dbReference type="EMBL" id="JAEFBK010000007">
    <property type="protein sequence ID" value="KAG7586622.1"/>
    <property type="molecule type" value="Genomic_DNA"/>
</dbReference>
<evidence type="ECO:0000313" key="3">
    <source>
        <dbReference type="EMBL" id="KAG7586622.1"/>
    </source>
</evidence>
<evidence type="ECO:0000256" key="1">
    <source>
        <dbReference type="SAM" id="MobiDB-lite"/>
    </source>
</evidence>
<comment type="caution">
    <text evidence="3">The sequence shown here is derived from an EMBL/GenBank/DDBJ whole genome shotgun (WGS) entry which is preliminary data.</text>
</comment>
<feature type="region of interest" description="Disordered" evidence="1">
    <location>
        <begin position="80"/>
        <end position="121"/>
    </location>
</feature>
<keyword evidence="2" id="KW-0812">Transmembrane</keyword>